<name>A0A371IT63_9FIRM</name>
<feature type="transmembrane region" description="Helical" evidence="1">
    <location>
        <begin position="12"/>
        <end position="29"/>
    </location>
</feature>
<sequence>MSKRDNLSEIIKFAGTYISVCIGSGFATGQEIMQFFSAHGLISILSSIICMVLLSYCGARLLDIGKSKNLKSNNSIFTYLCGNSIGKFLKLFMPIFLLSSFIVMISGAGAAINQYYGISKTLGSLILVILSLGSILLGMNKIIAILGNIGPVIIIISLGIGMITIVRNYESFCCINEIISNLNMTKAVNSWWLTGIIYSGLNIIIVTPFLVGVGSTAKSRKNCVLGGILGGVIFMTAAIVLNLGIMSDIENMYITEIPTLYMADKIGPIVGIIFSMLLIAGIYTTAVPLLWSVCSSFAKEKTKKFTQIAIMSSIIGFLGGRLNFALLVNFIYPISGVLGIVIMIGIFVRGLETYIEIVSKKLIKKYN</sequence>
<dbReference type="EMBL" id="NOJZ02000009">
    <property type="protein sequence ID" value="RDY23670.1"/>
    <property type="molecule type" value="Genomic_DNA"/>
</dbReference>
<feature type="transmembrane region" description="Helical" evidence="1">
    <location>
        <begin position="91"/>
        <end position="112"/>
    </location>
</feature>
<evidence type="ECO:0008006" key="4">
    <source>
        <dbReference type="Google" id="ProtNLM"/>
    </source>
</evidence>
<keyword evidence="1" id="KW-0472">Membrane</keyword>
<dbReference type="AlphaFoldDB" id="A0A371IT63"/>
<protein>
    <recommendedName>
        <fullName evidence="4">Transporter</fullName>
    </recommendedName>
</protein>
<dbReference type="RefSeq" id="WP_095405867.1">
    <property type="nucleotide sequence ID" value="NZ_NOJZ02000009.1"/>
</dbReference>
<evidence type="ECO:0000313" key="2">
    <source>
        <dbReference type="EMBL" id="RDY23670.1"/>
    </source>
</evidence>
<dbReference type="PANTHER" id="PTHR37814:SF1">
    <property type="entry name" value="MEMBRANE PROTEIN"/>
    <property type="match status" value="1"/>
</dbReference>
<evidence type="ECO:0000313" key="3">
    <source>
        <dbReference type="Proteomes" id="UP000243494"/>
    </source>
</evidence>
<feature type="transmembrane region" description="Helical" evidence="1">
    <location>
        <begin position="266"/>
        <end position="293"/>
    </location>
</feature>
<comment type="caution">
    <text evidence="2">The sequence shown here is derived from an EMBL/GenBank/DDBJ whole genome shotgun (WGS) entry which is preliminary data.</text>
</comment>
<feature type="transmembrane region" description="Helical" evidence="1">
    <location>
        <begin position="223"/>
        <end position="246"/>
    </location>
</feature>
<dbReference type="InterPro" id="IPR038728">
    <property type="entry name" value="YkvI-like"/>
</dbReference>
<accession>A0A371IT63</accession>
<keyword evidence="3" id="KW-1185">Reference proteome</keyword>
<keyword evidence="1" id="KW-1133">Transmembrane helix</keyword>
<dbReference type="Proteomes" id="UP000243494">
    <property type="component" value="Unassembled WGS sequence"/>
</dbReference>
<gene>
    <name evidence="2" type="ORF">CHF27_006965</name>
</gene>
<feature type="transmembrane region" description="Helical" evidence="1">
    <location>
        <begin position="145"/>
        <end position="166"/>
    </location>
</feature>
<evidence type="ECO:0000256" key="1">
    <source>
        <dbReference type="SAM" id="Phobius"/>
    </source>
</evidence>
<feature type="transmembrane region" description="Helical" evidence="1">
    <location>
        <begin position="191"/>
        <end position="211"/>
    </location>
</feature>
<keyword evidence="1" id="KW-0812">Transmembrane</keyword>
<proteinExistence type="predicted"/>
<organism evidence="2 3">
    <name type="scientific">Romboutsia maritimum</name>
    <dbReference type="NCBI Taxonomy" id="2020948"/>
    <lineage>
        <taxon>Bacteria</taxon>
        <taxon>Bacillati</taxon>
        <taxon>Bacillota</taxon>
        <taxon>Clostridia</taxon>
        <taxon>Peptostreptococcales</taxon>
        <taxon>Peptostreptococcaceae</taxon>
        <taxon>Romboutsia</taxon>
    </lineage>
</organism>
<feature type="transmembrane region" description="Helical" evidence="1">
    <location>
        <begin position="305"/>
        <end position="324"/>
    </location>
</feature>
<feature type="transmembrane region" description="Helical" evidence="1">
    <location>
        <begin position="41"/>
        <end position="62"/>
    </location>
</feature>
<feature type="transmembrane region" description="Helical" evidence="1">
    <location>
        <begin position="330"/>
        <end position="351"/>
    </location>
</feature>
<dbReference type="OrthoDB" id="4424890at2"/>
<feature type="transmembrane region" description="Helical" evidence="1">
    <location>
        <begin position="118"/>
        <end position="138"/>
    </location>
</feature>
<reference evidence="2 3" key="1">
    <citation type="journal article" date="2017" name="Genome Announc.">
        <title>Draft Genome Sequence of Romboutsia maritimum sp. nov. Strain CCRI-22766(T), Isolated from Coastal Estuarine Mud.</title>
        <authorList>
            <person name="Maheux A.F."/>
            <person name="Boudreau D.K."/>
            <person name="Berube E."/>
            <person name="Boissinot M."/>
            <person name="Raymond F."/>
            <person name="Brodeur S."/>
            <person name="Corbeil J."/>
            <person name="Brightwell G."/>
            <person name="Broda D."/>
            <person name="Omar R.F."/>
            <person name="Bergeron M.G."/>
        </authorList>
    </citation>
    <scope>NUCLEOTIDE SEQUENCE [LARGE SCALE GENOMIC DNA]</scope>
    <source>
        <strain evidence="2 3">CCRI-22766</strain>
    </source>
</reference>
<dbReference type="PANTHER" id="PTHR37814">
    <property type="entry name" value="CONSERVED MEMBRANE PROTEIN"/>
    <property type="match status" value="1"/>
</dbReference>